<reference evidence="10 11" key="1">
    <citation type="journal article" date="2014" name="Int. J. Syst. Evol. Microbiol.">
        <title>Complete genome sequence of Corynebacterium casei LMG S-19264T (=DSM 44701T), isolated from a smear-ripened cheese.</title>
        <authorList>
            <consortium name="US DOE Joint Genome Institute (JGI-PGF)"/>
            <person name="Walter F."/>
            <person name="Albersmeier A."/>
            <person name="Kalinowski J."/>
            <person name="Ruckert C."/>
        </authorList>
    </citation>
    <scope>NUCLEOTIDE SEQUENCE [LARGE SCALE GENOMIC DNA]</scope>
    <source>
        <strain evidence="10 11">CGMCC 1.9161</strain>
    </source>
</reference>
<keyword evidence="3" id="KW-0808">Transferase</keyword>
<evidence type="ECO:0000256" key="5">
    <source>
        <dbReference type="ARBA" id="ARBA00022989"/>
    </source>
</evidence>
<keyword evidence="6 8" id="KW-0472">Membrane</keyword>
<evidence type="ECO:0000313" key="11">
    <source>
        <dbReference type="Proteomes" id="UP000600449"/>
    </source>
</evidence>
<evidence type="ECO:0000256" key="6">
    <source>
        <dbReference type="ARBA" id="ARBA00023136"/>
    </source>
</evidence>
<sequence length="479" mass="52555">MPTSVNRRAVAIAARARAAEPPAYLPHYLAGIAFAGLDVLLAMLAFVSAEVMFHDLLSRGRTQPVDAVVLGAEFGLLTVAGIALTRGYSAATMQRGFDSAASFLRAWLAAFFVIGWIAFLTEATSDASRGTVSLAFVVGIAAMLPLRQAALAGYQSQLRGMRLATRRVVVIHDGDDRAAQRFRANLRRNGVDPAATLSYHEGPDRRLVEACREALAARDLDAVYLFTPWSDAPRFRSLRSELRKLPVPVYLFPDDHASEVLRGASVDAGFACGYEIQRAPLDLADRLQKRALDVAVSATMLFFLAPLLVAVAAAVKLDSPGPVFFRQTRRGFSGRTFQILKFRSMSCAENGAEVRQASRDDDRTTALGRFLRASSIDELPQLVNVLRGEMSLVGPRPHAMAHDAYYTGLIEAYADRHHVKPGLTGWAQVNGHRGATPEVGHMQARVTHDLWYIDNWSLWLDLRIIVRTALVVLKDDNAY</sequence>
<keyword evidence="7" id="KW-0270">Exopolysaccharide synthesis</keyword>
<evidence type="ECO:0000256" key="2">
    <source>
        <dbReference type="ARBA" id="ARBA00006464"/>
    </source>
</evidence>
<dbReference type="GO" id="GO:0016020">
    <property type="term" value="C:membrane"/>
    <property type="evidence" value="ECO:0007669"/>
    <property type="project" value="UniProtKB-SubCell"/>
</dbReference>
<dbReference type="PANTHER" id="PTHR30576:SF21">
    <property type="entry name" value="UDP-GLUCOSE:UNDECAPRENYL-PHOSPHATE GLUCOSE-1-PHOSPHATE TRANSFERASE"/>
    <property type="match status" value="1"/>
</dbReference>
<name>A0A917QAF0_9HYPH</name>
<keyword evidence="5 8" id="KW-1133">Transmembrane helix</keyword>
<accession>A0A917QAF0</accession>
<organism evidence="10 11">
    <name type="scientific">Salinarimonas ramus</name>
    <dbReference type="NCBI Taxonomy" id="690164"/>
    <lineage>
        <taxon>Bacteria</taxon>
        <taxon>Pseudomonadati</taxon>
        <taxon>Pseudomonadota</taxon>
        <taxon>Alphaproteobacteria</taxon>
        <taxon>Hyphomicrobiales</taxon>
        <taxon>Salinarimonadaceae</taxon>
        <taxon>Salinarimonas</taxon>
    </lineage>
</organism>
<evidence type="ECO:0000256" key="8">
    <source>
        <dbReference type="SAM" id="Phobius"/>
    </source>
</evidence>
<feature type="transmembrane region" description="Helical" evidence="8">
    <location>
        <begin position="28"/>
        <end position="53"/>
    </location>
</feature>
<feature type="transmembrane region" description="Helical" evidence="8">
    <location>
        <begin position="132"/>
        <end position="154"/>
    </location>
</feature>
<dbReference type="InterPro" id="IPR003362">
    <property type="entry name" value="Bact_transf"/>
</dbReference>
<dbReference type="GO" id="GO:0000271">
    <property type="term" value="P:polysaccharide biosynthetic process"/>
    <property type="evidence" value="ECO:0007669"/>
    <property type="project" value="UniProtKB-KW"/>
</dbReference>
<dbReference type="PANTHER" id="PTHR30576">
    <property type="entry name" value="COLANIC BIOSYNTHESIS UDP-GLUCOSE LIPID CARRIER TRANSFERASE"/>
    <property type="match status" value="1"/>
</dbReference>
<proteinExistence type="inferred from homology"/>
<dbReference type="RefSeq" id="WP_188913714.1">
    <property type="nucleotide sequence ID" value="NZ_BMMF01000007.1"/>
</dbReference>
<comment type="similarity">
    <text evidence="2">Belongs to the bacterial sugar transferase family.</text>
</comment>
<dbReference type="InterPro" id="IPR017475">
    <property type="entry name" value="EPS_sugar_tfrase"/>
</dbReference>
<dbReference type="AlphaFoldDB" id="A0A917QAF0"/>
<evidence type="ECO:0000256" key="1">
    <source>
        <dbReference type="ARBA" id="ARBA00004141"/>
    </source>
</evidence>
<evidence type="ECO:0000256" key="7">
    <source>
        <dbReference type="ARBA" id="ARBA00023169"/>
    </source>
</evidence>
<comment type="caution">
    <text evidence="10">The sequence shown here is derived from an EMBL/GenBank/DDBJ whole genome shotgun (WGS) entry which is preliminary data.</text>
</comment>
<dbReference type="EMBL" id="BMMF01000007">
    <property type="protein sequence ID" value="GGK38137.1"/>
    <property type="molecule type" value="Genomic_DNA"/>
</dbReference>
<gene>
    <name evidence="10" type="ORF">GCM10011322_26500</name>
</gene>
<evidence type="ECO:0000259" key="9">
    <source>
        <dbReference type="Pfam" id="PF02397"/>
    </source>
</evidence>
<dbReference type="GO" id="GO:0009242">
    <property type="term" value="P:colanic acid biosynthetic process"/>
    <property type="evidence" value="ECO:0007669"/>
    <property type="project" value="TreeGrafter"/>
</dbReference>
<keyword evidence="11" id="KW-1185">Reference proteome</keyword>
<protein>
    <submittedName>
        <fullName evidence="10">Undecaprenyl-phosphate glucose phosphotransferase</fullName>
    </submittedName>
</protein>
<evidence type="ECO:0000313" key="10">
    <source>
        <dbReference type="EMBL" id="GGK38137.1"/>
    </source>
</evidence>
<dbReference type="Pfam" id="PF02397">
    <property type="entry name" value="Bac_transf"/>
    <property type="match status" value="1"/>
</dbReference>
<dbReference type="NCBIfam" id="TIGR03025">
    <property type="entry name" value="EPS_sugtrans"/>
    <property type="match status" value="1"/>
</dbReference>
<feature type="transmembrane region" description="Helical" evidence="8">
    <location>
        <begin position="103"/>
        <end position="120"/>
    </location>
</feature>
<feature type="domain" description="Bacterial sugar transferase" evidence="9">
    <location>
        <begin position="289"/>
        <end position="474"/>
    </location>
</feature>
<dbReference type="Pfam" id="PF13727">
    <property type="entry name" value="CoA_binding_3"/>
    <property type="match status" value="1"/>
</dbReference>
<comment type="subcellular location">
    <subcellularLocation>
        <location evidence="1">Membrane</location>
        <topology evidence="1">Multi-pass membrane protein</topology>
    </subcellularLocation>
</comment>
<evidence type="ECO:0000256" key="3">
    <source>
        <dbReference type="ARBA" id="ARBA00022679"/>
    </source>
</evidence>
<dbReference type="GO" id="GO:0089702">
    <property type="term" value="F:undecaprenyl-phosphate glucose phosphotransferase activity"/>
    <property type="evidence" value="ECO:0007669"/>
    <property type="project" value="TreeGrafter"/>
</dbReference>
<evidence type="ECO:0000256" key="4">
    <source>
        <dbReference type="ARBA" id="ARBA00022692"/>
    </source>
</evidence>
<feature type="transmembrane region" description="Helical" evidence="8">
    <location>
        <begin position="294"/>
        <end position="315"/>
    </location>
</feature>
<dbReference type="Proteomes" id="UP000600449">
    <property type="component" value="Unassembled WGS sequence"/>
</dbReference>
<keyword evidence="4 8" id="KW-0812">Transmembrane</keyword>